<dbReference type="Proteomes" id="UP000585638">
    <property type="component" value="Unassembled WGS sequence"/>
</dbReference>
<dbReference type="AlphaFoldDB" id="A0A7W9KL08"/>
<dbReference type="Gene3D" id="3.50.50.60">
    <property type="entry name" value="FAD/NAD(P)-binding domain"/>
    <property type="match status" value="2"/>
</dbReference>
<evidence type="ECO:0000256" key="1">
    <source>
        <dbReference type="ARBA" id="ARBA00001974"/>
    </source>
</evidence>
<dbReference type="Pfam" id="PF01494">
    <property type="entry name" value="FAD_binding_3"/>
    <property type="match status" value="1"/>
</dbReference>
<comment type="cofactor">
    <cofactor evidence="1">
        <name>FAD</name>
        <dbReference type="ChEBI" id="CHEBI:57692"/>
    </cofactor>
</comment>
<dbReference type="SUPFAM" id="SSF51905">
    <property type="entry name" value="FAD/NAD(P)-binding domain"/>
    <property type="match status" value="1"/>
</dbReference>
<dbReference type="InterPro" id="IPR050641">
    <property type="entry name" value="RIFMO-like"/>
</dbReference>
<dbReference type="PANTHER" id="PTHR43004:SF19">
    <property type="entry name" value="BINDING MONOOXYGENASE, PUTATIVE (JCVI)-RELATED"/>
    <property type="match status" value="1"/>
</dbReference>
<feature type="domain" description="FAD-binding" evidence="4">
    <location>
        <begin position="3"/>
        <end position="355"/>
    </location>
</feature>
<dbReference type="Gene3D" id="3.40.30.120">
    <property type="match status" value="1"/>
</dbReference>
<dbReference type="GO" id="GO:0071949">
    <property type="term" value="F:FAD binding"/>
    <property type="evidence" value="ECO:0007669"/>
    <property type="project" value="InterPro"/>
</dbReference>
<accession>A0A7W9KL08</accession>
<name>A0A7W9KL08_9PSEU</name>
<evidence type="ECO:0000259" key="4">
    <source>
        <dbReference type="Pfam" id="PF01494"/>
    </source>
</evidence>
<dbReference type="InterPro" id="IPR002938">
    <property type="entry name" value="FAD-bd"/>
</dbReference>
<keyword evidence="6" id="KW-1185">Reference proteome</keyword>
<organism evidence="5 6">
    <name type="scientific">Kutzneria kofuensis</name>
    <dbReference type="NCBI Taxonomy" id="103725"/>
    <lineage>
        <taxon>Bacteria</taxon>
        <taxon>Bacillati</taxon>
        <taxon>Actinomycetota</taxon>
        <taxon>Actinomycetes</taxon>
        <taxon>Pseudonocardiales</taxon>
        <taxon>Pseudonocardiaceae</taxon>
        <taxon>Kutzneria</taxon>
    </lineage>
</organism>
<evidence type="ECO:0000313" key="6">
    <source>
        <dbReference type="Proteomes" id="UP000585638"/>
    </source>
</evidence>
<evidence type="ECO:0000256" key="2">
    <source>
        <dbReference type="ARBA" id="ARBA00022630"/>
    </source>
</evidence>
<keyword evidence="3" id="KW-0274">FAD</keyword>
<reference evidence="5 6" key="1">
    <citation type="submission" date="2020-08" db="EMBL/GenBank/DDBJ databases">
        <title>Sequencing the genomes of 1000 actinobacteria strains.</title>
        <authorList>
            <person name="Klenk H.-P."/>
        </authorList>
    </citation>
    <scope>NUCLEOTIDE SEQUENCE [LARGE SCALE GENOMIC DNA]</scope>
    <source>
        <strain evidence="5 6">DSM 43851</strain>
    </source>
</reference>
<dbReference type="PRINTS" id="PR00420">
    <property type="entry name" value="RNGMNOXGNASE"/>
</dbReference>
<dbReference type="EMBL" id="JACHIR010000001">
    <property type="protein sequence ID" value="MBB5894402.1"/>
    <property type="molecule type" value="Genomic_DNA"/>
</dbReference>
<dbReference type="InterPro" id="IPR036188">
    <property type="entry name" value="FAD/NAD-bd_sf"/>
</dbReference>
<protein>
    <submittedName>
        <fullName evidence="5">2-polyprenyl-6-methoxyphenol hydroxylase-like FAD-dependent oxidoreductase</fullName>
    </submittedName>
</protein>
<dbReference type="RefSeq" id="WP_312890365.1">
    <property type="nucleotide sequence ID" value="NZ_JACHIR010000001.1"/>
</dbReference>
<dbReference type="GO" id="GO:0016709">
    <property type="term" value="F:oxidoreductase activity, acting on paired donors, with incorporation or reduction of molecular oxygen, NAD(P)H as one donor, and incorporation of one atom of oxygen"/>
    <property type="evidence" value="ECO:0007669"/>
    <property type="project" value="UniProtKB-ARBA"/>
</dbReference>
<evidence type="ECO:0000256" key="3">
    <source>
        <dbReference type="ARBA" id="ARBA00022827"/>
    </source>
</evidence>
<evidence type="ECO:0000313" key="5">
    <source>
        <dbReference type="EMBL" id="MBB5894402.1"/>
    </source>
</evidence>
<comment type="caution">
    <text evidence="5">The sequence shown here is derived from an EMBL/GenBank/DDBJ whole genome shotgun (WGS) entry which is preliminary data.</text>
</comment>
<dbReference type="PANTHER" id="PTHR43004">
    <property type="entry name" value="TRK SYSTEM POTASSIUM UPTAKE PROTEIN"/>
    <property type="match status" value="1"/>
</dbReference>
<gene>
    <name evidence="5" type="ORF">BJ998_005598</name>
</gene>
<proteinExistence type="predicted"/>
<keyword evidence="2" id="KW-0285">Flavoprotein</keyword>
<sequence length="476" mass="50994">MDFDVVIAGGGPVGMTLAVELGLAGVSVLVLEGLTPTRRREVDGPMGARAMNVPTVEHFDRRGLLPAVRKAQQGAPELWGEDENGDAASIGHFSLIFARSSLLDRDDPDLRRVGRRVGGGGFVHRAELVDLLADRARELGVEIRHGMAVTGFDADADGVTVHAGTQRFRAGWLVGCDGAHSAVRRLAGIDFPGVEPEQVSYQAVVELDGDLPGGGFTDTGFYMSIELGEGVRLVGPTEYVSGPVDRDVPVTAELVQETLRRVSGVPVTVTRLHHGSRSTDTTRQAAEYRRGRVLLAGDAAHVHPPFGGQGMNLGIGDAVNLGWKLAATIRGTAAEGLLDTYQRERHPVGKWVQDWAMAQVALLRPDPRSRALREVMRDLLDTADGATYVVKNISGVARTQAPAVVFEDGSRLADHCHDGRPVLVGDAELLGIATKYGIAFVEGPEPLLVRPDGVVAWSGEGDPESVLRQWFCHSFE</sequence>